<evidence type="ECO:0000256" key="4">
    <source>
        <dbReference type="SAM" id="MobiDB-lite"/>
    </source>
</evidence>
<keyword evidence="2" id="KW-0819">tRNA processing</keyword>
<accession>A0A6B2L0D4</accession>
<keyword evidence="3" id="KW-0413">Isomerase</keyword>
<evidence type="ECO:0000313" key="6">
    <source>
        <dbReference type="EMBL" id="NDV30367.1"/>
    </source>
</evidence>
<dbReference type="Gene3D" id="3.30.2350.20">
    <property type="entry name" value="TruD, catalytic domain"/>
    <property type="match status" value="2"/>
</dbReference>
<name>A0A6B2L0D4_9EUKA</name>
<evidence type="ECO:0000259" key="5">
    <source>
        <dbReference type="PROSITE" id="PS50984"/>
    </source>
</evidence>
<dbReference type="HAMAP" id="MF_01082">
    <property type="entry name" value="TruD"/>
    <property type="match status" value="1"/>
</dbReference>
<dbReference type="PANTHER" id="PTHR13326:SF21">
    <property type="entry name" value="PSEUDOURIDYLATE SYNTHASE PUS7L"/>
    <property type="match status" value="1"/>
</dbReference>
<dbReference type="InterPro" id="IPR020103">
    <property type="entry name" value="PsdUridine_synth_cat_dom_sf"/>
</dbReference>
<reference evidence="6" key="1">
    <citation type="journal article" date="2020" name="J. Eukaryot. Microbiol.">
        <title>De novo Sequencing, Assembly and Annotation of the Transcriptome for the Free-Living Testate Amoeba Arcella intermedia.</title>
        <authorList>
            <person name="Ribeiro G.M."/>
            <person name="Porfirio-Sousa A.L."/>
            <person name="Maurer-Alcala X.X."/>
            <person name="Katz L.A."/>
            <person name="Lahr D.J.G."/>
        </authorList>
    </citation>
    <scope>NUCLEOTIDE SEQUENCE</scope>
</reference>
<dbReference type="GO" id="GO:0008033">
    <property type="term" value="P:tRNA processing"/>
    <property type="evidence" value="ECO:0007669"/>
    <property type="project" value="UniProtKB-KW"/>
</dbReference>
<dbReference type="GO" id="GO:0009982">
    <property type="term" value="F:pseudouridine synthase activity"/>
    <property type="evidence" value="ECO:0007669"/>
    <property type="project" value="InterPro"/>
</dbReference>
<dbReference type="Pfam" id="PF01142">
    <property type="entry name" value="TruD"/>
    <property type="match status" value="1"/>
</dbReference>
<evidence type="ECO:0000256" key="2">
    <source>
        <dbReference type="ARBA" id="ARBA00022694"/>
    </source>
</evidence>
<dbReference type="InterPro" id="IPR042214">
    <property type="entry name" value="TruD_catalytic"/>
</dbReference>
<evidence type="ECO:0000256" key="1">
    <source>
        <dbReference type="ARBA" id="ARBA00007953"/>
    </source>
</evidence>
<dbReference type="InterPro" id="IPR020119">
    <property type="entry name" value="PsdUridine_synth_TruD_CS"/>
</dbReference>
<dbReference type="PIRSF" id="PIRSF037016">
    <property type="entry name" value="Pseudouridin_synth_euk_prd"/>
    <property type="match status" value="1"/>
</dbReference>
<organism evidence="6">
    <name type="scientific">Arcella intermedia</name>
    <dbReference type="NCBI Taxonomy" id="1963864"/>
    <lineage>
        <taxon>Eukaryota</taxon>
        <taxon>Amoebozoa</taxon>
        <taxon>Tubulinea</taxon>
        <taxon>Elardia</taxon>
        <taxon>Arcellinida</taxon>
        <taxon>Sphaerothecina</taxon>
        <taxon>Arcellidae</taxon>
        <taxon>Arcella</taxon>
    </lineage>
</organism>
<dbReference type="EMBL" id="GIBP01001398">
    <property type="protein sequence ID" value="NDV30367.1"/>
    <property type="molecule type" value="Transcribed_RNA"/>
</dbReference>
<dbReference type="SUPFAM" id="SSF55120">
    <property type="entry name" value="Pseudouridine synthase"/>
    <property type="match status" value="1"/>
</dbReference>
<dbReference type="AlphaFoldDB" id="A0A6B2L0D4"/>
<feature type="compositionally biased region" description="Acidic residues" evidence="4">
    <location>
        <begin position="570"/>
        <end position="592"/>
    </location>
</feature>
<dbReference type="CDD" id="cd02576">
    <property type="entry name" value="PseudoU_synth_ScPUS7"/>
    <property type="match status" value="1"/>
</dbReference>
<protein>
    <recommendedName>
        <fullName evidence="5">TRUD domain-containing protein</fullName>
    </recommendedName>
</protein>
<dbReference type="InterPro" id="IPR011760">
    <property type="entry name" value="PsdUridine_synth_TruD_insert"/>
</dbReference>
<dbReference type="PANTHER" id="PTHR13326">
    <property type="entry name" value="TRNA PSEUDOURIDINE SYNTHASE D"/>
    <property type="match status" value="1"/>
</dbReference>
<dbReference type="GO" id="GO:0001522">
    <property type="term" value="P:pseudouridine synthesis"/>
    <property type="evidence" value="ECO:0007669"/>
    <property type="project" value="InterPro"/>
</dbReference>
<dbReference type="InterPro" id="IPR001656">
    <property type="entry name" value="PsdUridine_synth_TruD"/>
</dbReference>
<dbReference type="PROSITE" id="PS01268">
    <property type="entry name" value="UPF0024"/>
    <property type="match status" value="1"/>
</dbReference>
<dbReference type="PROSITE" id="PS50984">
    <property type="entry name" value="TRUD"/>
    <property type="match status" value="1"/>
</dbReference>
<dbReference type="GO" id="GO:0003723">
    <property type="term" value="F:RNA binding"/>
    <property type="evidence" value="ECO:0007669"/>
    <property type="project" value="InterPro"/>
</dbReference>
<evidence type="ECO:0000256" key="3">
    <source>
        <dbReference type="ARBA" id="ARBA00023235"/>
    </source>
</evidence>
<comment type="similarity">
    <text evidence="1">Belongs to the pseudouridine synthase TruD family.</text>
</comment>
<feature type="domain" description="TRUD" evidence="5">
    <location>
        <begin position="272"/>
        <end position="485"/>
    </location>
</feature>
<feature type="region of interest" description="Disordered" evidence="4">
    <location>
        <begin position="560"/>
        <end position="592"/>
    </location>
</feature>
<dbReference type="GO" id="GO:0005634">
    <property type="term" value="C:nucleus"/>
    <property type="evidence" value="ECO:0007669"/>
    <property type="project" value="TreeGrafter"/>
</dbReference>
<proteinExistence type="inferred from homology"/>
<dbReference type="NCBIfam" id="TIGR00094">
    <property type="entry name" value="tRNA_TruD_broad"/>
    <property type="match status" value="1"/>
</dbReference>
<sequence length="592" mass="67802">MDKKRMSFPVYFKQRYGDFIVREVSEDGKIVTLTDTTTLPDWDKQVEESQSQTYTDEDVVNAFKDIIGDEQVAVQLLSYSKMDSKVVKDKFQVTGKVTEEKELRKQFHDAVRKYFSGNLESELNNSGKEKSIEVFFPQKRRRMMSKNTARGWPSGKPEYLQFVLYKENIDTTVALEALSKATGLPSKTFDTAGTKDKRAITSQLITIKKVDAKRIRDSAAKLKGIKVGNFSYVHKPLKLGSLHGNHFTITLRGIEAPMDVVVQACESVKKFGFINYFGTQRFGTSAIPTHHVGKYLLLSKWEEAINLVLTPRAFEKWEITEARIHWMKTKDATSTLQVLPRYQIIEKILLRGIEEYGCNLTAFSKLPLNMRLLYVHAYQSYIWNEMASKRIDMAPTPEDLVPIPGDLVYDTKLNDHIYVDQNNISNYTITDVVLPLPGYSVKYPKNAAYDHIKEVMARDGLDPTDMKRNIRIYSLPGGYRFLLRKPMGLEYSIYQYNDLCIPLALTDLDVMEGKKEPQSAPDGSRTALVIKMGLDSATYATMVIRELTKYETSQIAQKELQSKYDREQEGKEEEAQEEDIEPTEDFQINADE</sequence>
<feature type="compositionally biased region" description="Basic and acidic residues" evidence="4">
    <location>
        <begin position="560"/>
        <end position="569"/>
    </location>
</feature>